<evidence type="ECO:0000256" key="2">
    <source>
        <dbReference type="ARBA" id="ARBA00022475"/>
    </source>
</evidence>
<dbReference type="InterPro" id="IPR002126">
    <property type="entry name" value="Cadherin-like_dom"/>
</dbReference>
<evidence type="ECO:0000256" key="13">
    <source>
        <dbReference type="ARBA" id="ARBA00041042"/>
    </source>
</evidence>
<organism evidence="17 18">
    <name type="scientific">Sus scrofa</name>
    <name type="common">Pig</name>
    <dbReference type="NCBI Taxonomy" id="9823"/>
    <lineage>
        <taxon>Eukaryota</taxon>
        <taxon>Metazoa</taxon>
        <taxon>Chordata</taxon>
        <taxon>Craniata</taxon>
        <taxon>Vertebrata</taxon>
        <taxon>Euteleostomi</taxon>
        <taxon>Mammalia</taxon>
        <taxon>Eutheria</taxon>
        <taxon>Laurasiatheria</taxon>
        <taxon>Artiodactyla</taxon>
        <taxon>Suina</taxon>
        <taxon>Suidae</taxon>
        <taxon>Sus</taxon>
    </lineage>
</organism>
<dbReference type="PROSITE" id="PS50268">
    <property type="entry name" value="CADHERIN_2"/>
    <property type="match status" value="1"/>
</dbReference>
<protein>
    <recommendedName>
        <fullName evidence="13">Cadherin-6</fullName>
    </recommendedName>
</protein>
<dbReference type="SUPFAM" id="SSF49313">
    <property type="entry name" value="Cadherin-like"/>
    <property type="match status" value="1"/>
</dbReference>
<dbReference type="AlphaFoldDB" id="A0A8D1LFK1"/>
<keyword evidence="6" id="KW-0732">Signal</keyword>
<evidence type="ECO:0000256" key="14">
    <source>
        <dbReference type="PROSITE-ProRule" id="PRU00043"/>
    </source>
</evidence>
<feature type="domain" description="Cadherin" evidence="16">
    <location>
        <begin position="49"/>
        <end position="140"/>
    </location>
</feature>
<dbReference type="GO" id="GO:0005886">
    <property type="term" value="C:plasma membrane"/>
    <property type="evidence" value="ECO:0007669"/>
    <property type="project" value="UniProtKB-SubCell"/>
</dbReference>
<feature type="transmembrane region" description="Helical" evidence="15">
    <location>
        <begin position="83"/>
        <end position="104"/>
    </location>
</feature>
<keyword evidence="11" id="KW-0325">Glycoprotein</keyword>
<keyword evidence="9 15" id="KW-1133">Transmembrane helix</keyword>
<comment type="subcellular location">
    <subcellularLocation>
        <location evidence="1">Cell membrane</location>
        <topology evidence="1">Single-pass type I membrane protein</topology>
    </subcellularLocation>
</comment>
<evidence type="ECO:0000256" key="12">
    <source>
        <dbReference type="ARBA" id="ARBA00037319"/>
    </source>
</evidence>
<evidence type="ECO:0000256" key="7">
    <source>
        <dbReference type="ARBA" id="ARBA00022737"/>
    </source>
</evidence>
<accession>A0A8D1LFK1</accession>
<dbReference type="InterPro" id="IPR015919">
    <property type="entry name" value="Cadherin-like_sf"/>
</dbReference>
<evidence type="ECO:0000256" key="1">
    <source>
        <dbReference type="ARBA" id="ARBA00004251"/>
    </source>
</evidence>
<dbReference type="InterPro" id="IPR027397">
    <property type="entry name" value="Catenin-bd_sf"/>
</dbReference>
<evidence type="ECO:0000256" key="6">
    <source>
        <dbReference type="ARBA" id="ARBA00022729"/>
    </source>
</evidence>
<evidence type="ECO:0000256" key="8">
    <source>
        <dbReference type="ARBA" id="ARBA00022837"/>
    </source>
</evidence>
<dbReference type="Gene3D" id="2.60.40.60">
    <property type="entry name" value="Cadherins"/>
    <property type="match status" value="1"/>
</dbReference>
<evidence type="ECO:0000256" key="5">
    <source>
        <dbReference type="ARBA" id="ARBA00022723"/>
    </source>
</evidence>
<keyword evidence="5" id="KW-0479">Metal-binding</keyword>
<dbReference type="GO" id="GO:0005509">
    <property type="term" value="F:calcium ion binding"/>
    <property type="evidence" value="ECO:0007669"/>
    <property type="project" value="UniProtKB-UniRule"/>
</dbReference>
<keyword evidence="2" id="KW-1003">Cell membrane</keyword>
<keyword evidence="3" id="KW-0165">Cleavage on pair of basic residues</keyword>
<evidence type="ECO:0000256" key="10">
    <source>
        <dbReference type="ARBA" id="ARBA00023136"/>
    </source>
</evidence>
<evidence type="ECO:0000256" key="15">
    <source>
        <dbReference type="SAM" id="Phobius"/>
    </source>
</evidence>
<dbReference type="InterPro" id="IPR000233">
    <property type="entry name" value="Cadherin_Y-type_LIR"/>
</dbReference>
<comment type="function">
    <text evidence="12">Cadherins are calcium-dependent cell adhesion proteins. They preferentially interact with themselves in a homophilic manner in connecting cells; cadherins may thus contribute to the sorting of heterogeneous cell types.</text>
</comment>
<evidence type="ECO:0000313" key="18">
    <source>
        <dbReference type="Proteomes" id="UP000694571"/>
    </source>
</evidence>
<evidence type="ECO:0000259" key="16">
    <source>
        <dbReference type="PROSITE" id="PS50268"/>
    </source>
</evidence>
<dbReference type="PANTHER" id="PTHR24027:SF322">
    <property type="entry name" value="CADHERIN-6"/>
    <property type="match status" value="1"/>
</dbReference>
<dbReference type="GO" id="GO:0007156">
    <property type="term" value="P:homophilic cell adhesion via plasma membrane adhesion molecules"/>
    <property type="evidence" value="ECO:0007669"/>
    <property type="project" value="InterPro"/>
</dbReference>
<dbReference type="FunFam" id="4.10.900.10:FF:000006">
    <property type="entry name" value="Cadherin-9 preproprotein"/>
    <property type="match status" value="1"/>
</dbReference>
<evidence type="ECO:0000313" key="17">
    <source>
        <dbReference type="Ensembl" id="ENSSSCP00050007594.1"/>
    </source>
</evidence>
<dbReference type="InterPro" id="IPR039808">
    <property type="entry name" value="Cadherin"/>
</dbReference>
<evidence type="ECO:0000256" key="3">
    <source>
        <dbReference type="ARBA" id="ARBA00022685"/>
    </source>
</evidence>
<keyword evidence="8 14" id="KW-0106">Calcium</keyword>
<proteinExistence type="predicted"/>
<dbReference type="Gene3D" id="4.10.900.10">
    <property type="entry name" value="TCF3-CBD (Catenin binding domain)"/>
    <property type="match status" value="1"/>
</dbReference>
<dbReference type="Proteomes" id="UP000694571">
    <property type="component" value="Unplaced"/>
</dbReference>
<keyword evidence="4 15" id="KW-0812">Transmembrane</keyword>
<evidence type="ECO:0000256" key="9">
    <source>
        <dbReference type="ARBA" id="ARBA00022989"/>
    </source>
</evidence>
<sequence>MLLNVKLQIFKCVLQVGKKSHETDILGIVLGCESSKYKENLSKFCSAFFRYSVDRHTDMDRIFNIDSGNGSIFTSKLLDRETLLWHNITVIATEIMTVVLFAALRRQRKKEPLIISKEDIRDNIVSYNDEGGGEEDTQAFDIGTLRNPEAIEDSKLRRDIVPEALFLPRRTPAARDNTDVRDFINQRLKENDTDPTAPPYDSLATYAYEGTGSVAESLSSLESATTDGDQDYDYLSDWGPRFKKLADMYGGVDSDKDS</sequence>
<name>A0A8D1LFK1_PIG</name>
<dbReference type="Ensembl" id="ENSSSCT00050018413.1">
    <property type="protein sequence ID" value="ENSSSCP00050007594.1"/>
    <property type="gene ID" value="ENSSSCG00050013625.1"/>
</dbReference>
<keyword evidence="10 15" id="KW-0472">Membrane</keyword>
<dbReference type="PANTHER" id="PTHR24027">
    <property type="entry name" value="CADHERIN-23"/>
    <property type="match status" value="1"/>
</dbReference>
<keyword evidence="7" id="KW-0677">Repeat</keyword>
<reference evidence="17" key="1">
    <citation type="submission" date="2025-08" db="UniProtKB">
        <authorList>
            <consortium name="Ensembl"/>
        </authorList>
    </citation>
    <scope>IDENTIFICATION</scope>
</reference>
<dbReference type="CDD" id="cd11304">
    <property type="entry name" value="Cadherin_repeat"/>
    <property type="match status" value="1"/>
</dbReference>
<gene>
    <name evidence="17" type="primary">CDH6</name>
</gene>
<evidence type="ECO:0000256" key="11">
    <source>
        <dbReference type="ARBA" id="ARBA00023180"/>
    </source>
</evidence>
<evidence type="ECO:0000256" key="4">
    <source>
        <dbReference type="ARBA" id="ARBA00022692"/>
    </source>
</evidence>
<dbReference type="Pfam" id="PF01049">
    <property type="entry name" value="CADH_Y-type_LIR"/>
    <property type="match status" value="1"/>
</dbReference>